<dbReference type="Proteomes" id="UP000185557">
    <property type="component" value="Unassembled WGS sequence"/>
</dbReference>
<dbReference type="PANTHER" id="PTHR43547:SF2">
    <property type="entry name" value="HYBRID SIGNAL TRANSDUCTION HISTIDINE KINASE C"/>
    <property type="match status" value="1"/>
</dbReference>
<proteinExistence type="inferred from homology"/>
<keyword evidence="15" id="KW-1185">Reference proteome</keyword>
<dbReference type="InterPro" id="IPR003661">
    <property type="entry name" value="HisK_dim/P_dom"/>
</dbReference>
<dbReference type="FunFam" id="3.30.565.10:FF:000010">
    <property type="entry name" value="Sensor histidine kinase RcsC"/>
    <property type="match status" value="1"/>
</dbReference>
<dbReference type="SUPFAM" id="SSF52172">
    <property type="entry name" value="CheY-like"/>
    <property type="match status" value="2"/>
</dbReference>
<evidence type="ECO:0000256" key="5">
    <source>
        <dbReference type="ARBA" id="ARBA00022777"/>
    </source>
</evidence>
<evidence type="ECO:0000256" key="7">
    <source>
        <dbReference type="ARBA" id="ARBA00074306"/>
    </source>
</evidence>
<evidence type="ECO:0000259" key="11">
    <source>
        <dbReference type="PROSITE" id="PS50110"/>
    </source>
</evidence>
<dbReference type="InterPro" id="IPR004358">
    <property type="entry name" value="Sig_transdc_His_kin-like_C"/>
</dbReference>
<dbReference type="Gene3D" id="1.10.287.130">
    <property type="match status" value="1"/>
</dbReference>
<dbReference type="SMART" id="SM00448">
    <property type="entry name" value="REC"/>
    <property type="match status" value="2"/>
</dbReference>
<feature type="modified residue" description="4-aspartylphosphate" evidence="8">
    <location>
        <position position="56"/>
    </location>
</feature>
<feature type="domain" description="Response regulatory" evidence="11">
    <location>
        <begin position="548"/>
        <end position="666"/>
    </location>
</feature>
<dbReference type="Pfam" id="PF02518">
    <property type="entry name" value="HATPase_c"/>
    <property type="match status" value="1"/>
</dbReference>
<dbReference type="CDD" id="cd16922">
    <property type="entry name" value="HATPase_EvgS-ArcB-TorS-like"/>
    <property type="match status" value="1"/>
</dbReference>
<sequence>MFEPSETILHIDDNEANRYIVRRILQNAGFAVVEAATGSAGLEAIALHQPELIILDVKLPDLNGFEVCRQIKANPQTRFVPVLHLSASFVKSQDKAEGLDSGADSYLAQPVEPIELLATVRSLLRVRQAEELALTSAREWQTTFDAINDSVCLLDQQGKILRCNQATMRLFGKPAEDILGQIHHELMNDTLGVGDGTCFHLAKETHQRQLLEVRSQERWFAKTMDPVLNELGTFTGAVLILVDITSRKQIEDERKQAEITLQERNQRLDALYETTRKQADQLRQANRIKDEFLAVLSHELRSPLNPILGWAKILQTKQQDAAKTRYALETIERNARLQAQLIEDLLDVSRILQGKLSLNTVPVSLPFTIKSALETVRLAAEAKSIQIETIFEPEVGQVLGDSGRLQQVIWNLISNAVKFTPQGGNVQVRLEQIEEVEEHISPHRPVSYAQITVSDTGKGITASFLPYVFEYFRQADSTTTRSFGGLGLGLAIVSHLVELHGGTVQAASLGEGQGSTFIVRLPVIDASKSHPDHPSVHNRSGFHFDGLRVLFADDEKDSRELVTFLLEQQGATVTQVESAHEALNQLQQAEFDLLISDIGMPDMDGYGLIRHIRERSPNQSRDILAIAITAYAGESNQQKVLAAGFQQHITKPIEPEALLKTIWTLVQKEG</sequence>
<accession>A0A1U7J6M4</accession>
<evidence type="ECO:0000256" key="3">
    <source>
        <dbReference type="ARBA" id="ARBA00012438"/>
    </source>
</evidence>
<dbReference type="InterPro" id="IPR036097">
    <property type="entry name" value="HisK_dim/P_sf"/>
</dbReference>
<dbReference type="InterPro" id="IPR000014">
    <property type="entry name" value="PAS"/>
</dbReference>
<dbReference type="NCBIfam" id="TIGR00229">
    <property type="entry name" value="sensory_box"/>
    <property type="match status" value="1"/>
</dbReference>
<comment type="similarity">
    <text evidence="2">In the N-terminal section; belongs to the phytochrome family.</text>
</comment>
<dbReference type="InterPro" id="IPR011006">
    <property type="entry name" value="CheY-like_superfamily"/>
</dbReference>
<dbReference type="AlphaFoldDB" id="A0A1U7J6M4"/>
<dbReference type="STRING" id="549789.NIES30_10775"/>
<dbReference type="Gene3D" id="3.40.50.2300">
    <property type="match status" value="2"/>
</dbReference>
<dbReference type="CDD" id="cd00082">
    <property type="entry name" value="HisKA"/>
    <property type="match status" value="1"/>
</dbReference>
<dbReference type="InterPro" id="IPR000700">
    <property type="entry name" value="PAS-assoc_C"/>
</dbReference>
<dbReference type="PROSITE" id="PS50112">
    <property type="entry name" value="PAS"/>
    <property type="match status" value="1"/>
</dbReference>
<dbReference type="SUPFAM" id="SSF47384">
    <property type="entry name" value="Homodimeric domain of signal transducing histidine kinase"/>
    <property type="match status" value="1"/>
</dbReference>
<dbReference type="SMART" id="SM00091">
    <property type="entry name" value="PAS"/>
    <property type="match status" value="1"/>
</dbReference>
<dbReference type="RefSeq" id="WP_073608413.1">
    <property type="nucleotide sequence ID" value="NZ_MRCG01000006.1"/>
</dbReference>
<feature type="domain" description="Response regulatory" evidence="11">
    <location>
        <begin position="7"/>
        <end position="124"/>
    </location>
</feature>
<dbReference type="InterPro" id="IPR035965">
    <property type="entry name" value="PAS-like_dom_sf"/>
</dbReference>
<evidence type="ECO:0000313" key="15">
    <source>
        <dbReference type="Proteomes" id="UP000185557"/>
    </source>
</evidence>
<feature type="domain" description="PAC" evidence="13">
    <location>
        <begin position="204"/>
        <end position="256"/>
    </location>
</feature>
<dbReference type="PROSITE" id="PS50113">
    <property type="entry name" value="PAC"/>
    <property type="match status" value="1"/>
</dbReference>
<keyword evidence="5 14" id="KW-0418">Kinase</keyword>
<dbReference type="Pfam" id="PF08448">
    <property type="entry name" value="PAS_4"/>
    <property type="match status" value="1"/>
</dbReference>
<dbReference type="CDD" id="cd00130">
    <property type="entry name" value="PAS"/>
    <property type="match status" value="1"/>
</dbReference>
<dbReference type="SUPFAM" id="SSF55874">
    <property type="entry name" value="ATPase domain of HSP90 chaperone/DNA topoisomerase II/histidine kinase"/>
    <property type="match status" value="1"/>
</dbReference>
<evidence type="ECO:0000256" key="4">
    <source>
        <dbReference type="ARBA" id="ARBA00022553"/>
    </source>
</evidence>
<dbReference type="Pfam" id="PF00072">
    <property type="entry name" value="Response_reg"/>
    <property type="match status" value="2"/>
</dbReference>
<feature type="coiled-coil region" evidence="9">
    <location>
        <begin position="247"/>
        <end position="285"/>
    </location>
</feature>
<dbReference type="OrthoDB" id="219325at2"/>
<dbReference type="GO" id="GO:0000155">
    <property type="term" value="F:phosphorelay sensor kinase activity"/>
    <property type="evidence" value="ECO:0007669"/>
    <property type="project" value="InterPro"/>
</dbReference>
<evidence type="ECO:0000256" key="8">
    <source>
        <dbReference type="PROSITE-ProRule" id="PRU00169"/>
    </source>
</evidence>
<dbReference type="Gene3D" id="3.30.565.10">
    <property type="entry name" value="Histidine kinase-like ATPase, C-terminal domain"/>
    <property type="match status" value="1"/>
</dbReference>
<dbReference type="InterPro" id="IPR013656">
    <property type="entry name" value="PAS_4"/>
</dbReference>
<dbReference type="SMART" id="SM00388">
    <property type="entry name" value="HisKA"/>
    <property type="match status" value="1"/>
</dbReference>
<dbReference type="InterPro" id="IPR036890">
    <property type="entry name" value="HATPase_C_sf"/>
</dbReference>
<dbReference type="InterPro" id="IPR005467">
    <property type="entry name" value="His_kinase_dom"/>
</dbReference>
<comment type="catalytic activity">
    <reaction evidence="1">
        <text>ATP + protein L-histidine = ADP + protein N-phospho-L-histidine.</text>
        <dbReference type="EC" id="2.7.13.3"/>
    </reaction>
</comment>
<feature type="modified residue" description="4-aspartylphosphate" evidence="8">
    <location>
        <position position="597"/>
    </location>
</feature>
<keyword evidence="5 14" id="KW-0808">Transferase</keyword>
<feature type="domain" description="Histidine kinase" evidence="10">
    <location>
        <begin position="295"/>
        <end position="525"/>
    </location>
</feature>
<evidence type="ECO:0000313" key="14">
    <source>
        <dbReference type="EMBL" id="OKH48486.1"/>
    </source>
</evidence>
<name>A0A1U7J6M4_9CYAN</name>
<organism evidence="14 15">
    <name type="scientific">Phormidium tenue NIES-30</name>
    <dbReference type="NCBI Taxonomy" id="549789"/>
    <lineage>
        <taxon>Bacteria</taxon>
        <taxon>Bacillati</taxon>
        <taxon>Cyanobacteriota</taxon>
        <taxon>Cyanophyceae</taxon>
        <taxon>Oscillatoriophycideae</taxon>
        <taxon>Oscillatoriales</taxon>
        <taxon>Oscillatoriaceae</taxon>
        <taxon>Phormidium</taxon>
    </lineage>
</organism>
<dbReference type="InterPro" id="IPR003594">
    <property type="entry name" value="HATPase_dom"/>
</dbReference>
<evidence type="ECO:0000259" key="10">
    <source>
        <dbReference type="PROSITE" id="PS50109"/>
    </source>
</evidence>
<dbReference type="Pfam" id="PF00512">
    <property type="entry name" value="HisKA"/>
    <property type="match status" value="1"/>
</dbReference>
<evidence type="ECO:0000256" key="2">
    <source>
        <dbReference type="ARBA" id="ARBA00006402"/>
    </source>
</evidence>
<gene>
    <name evidence="14" type="ORF">NIES30_10775</name>
</gene>
<evidence type="ECO:0000259" key="12">
    <source>
        <dbReference type="PROSITE" id="PS50112"/>
    </source>
</evidence>
<dbReference type="EMBL" id="MRCG01000006">
    <property type="protein sequence ID" value="OKH48486.1"/>
    <property type="molecule type" value="Genomic_DNA"/>
</dbReference>
<dbReference type="Gene3D" id="3.30.450.20">
    <property type="entry name" value="PAS domain"/>
    <property type="match status" value="1"/>
</dbReference>
<evidence type="ECO:0000256" key="6">
    <source>
        <dbReference type="ARBA" id="ARBA00023012"/>
    </source>
</evidence>
<evidence type="ECO:0000259" key="13">
    <source>
        <dbReference type="PROSITE" id="PS50113"/>
    </source>
</evidence>
<keyword evidence="6" id="KW-0902">Two-component regulatory system</keyword>
<dbReference type="InterPro" id="IPR001789">
    <property type="entry name" value="Sig_transdc_resp-reg_receiver"/>
</dbReference>
<reference evidence="14 15" key="1">
    <citation type="submission" date="2016-11" db="EMBL/GenBank/DDBJ databases">
        <title>Draft Genome Sequences of Nine Cyanobacterial Strains from Diverse Habitats.</title>
        <authorList>
            <person name="Zhu T."/>
            <person name="Hou S."/>
            <person name="Lu X."/>
            <person name="Hess W.R."/>
        </authorList>
    </citation>
    <scope>NUCLEOTIDE SEQUENCE [LARGE SCALE GENOMIC DNA]</scope>
    <source>
        <strain evidence="14 15">NIES-30</strain>
    </source>
</reference>
<comment type="caution">
    <text evidence="14">The sequence shown here is derived from an EMBL/GenBank/DDBJ whole genome shotgun (WGS) entry which is preliminary data.</text>
</comment>
<evidence type="ECO:0000256" key="1">
    <source>
        <dbReference type="ARBA" id="ARBA00000085"/>
    </source>
</evidence>
<dbReference type="PROSITE" id="PS50110">
    <property type="entry name" value="RESPONSE_REGULATORY"/>
    <property type="match status" value="2"/>
</dbReference>
<dbReference type="SUPFAM" id="SSF55785">
    <property type="entry name" value="PYP-like sensor domain (PAS domain)"/>
    <property type="match status" value="1"/>
</dbReference>
<dbReference type="CDD" id="cd17580">
    <property type="entry name" value="REC_2_DhkD-like"/>
    <property type="match status" value="1"/>
</dbReference>
<evidence type="ECO:0000256" key="9">
    <source>
        <dbReference type="SAM" id="Coils"/>
    </source>
</evidence>
<dbReference type="PROSITE" id="PS50109">
    <property type="entry name" value="HIS_KIN"/>
    <property type="match status" value="1"/>
</dbReference>
<keyword evidence="9" id="KW-0175">Coiled coil</keyword>
<dbReference type="SMART" id="SM00387">
    <property type="entry name" value="HATPase_c"/>
    <property type="match status" value="1"/>
</dbReference>
<feature type="domain" description="PAS" evidence="12">
    <location>
        <begin position="136"/>
        <end position="181"/>
    </location>
</feature>
<dbReference type="EC" id="2.7.13.3" evidence="3"/>
<dbReference type="PRINTS" id="PR00344">
    <property type="entry name" value="BCTRLSENSOR"/>
</dbReference>
<protein>
    <recommendedName>
        <fullName evidence="7">Circadian input-output histidine kinase CikA</fullName>
        <ecNumber evidence="3">2.7.13.3</ecNumber>
    </recommendedName>
</protein>
<dbReference type="PANTHER" id="PTHR43547">
    <property type="entry name" value="TWO-COMPONENT HISTIDINE KINASE"/>
    <property type="match status" value="1"/>
</dbReference>
<keyword evidence="4 8" id="KW-0597">Phosphoprotein</keyword>